<dbReference type="PATRIC" id="fig|1114964.3.peg.1501"/>
<comment type="similarity">
    <text evidence="6">In the C-terminal section; belongs to the GTP cyclohydrolase II family.</text>
</comment>
<dbReference type="SUPFAM" id="SSF55821">
    <property type="entry name" value="YrdC/RibB"/>
    <property type="match status" value="1"/>
</dbReference>
<evidence type="ECO:0000256" key="3">
    <source>
        <dbReference type="ARBA" id="ARBA00002284"/>
    </source>
</evidence>
<evidence type="ECO:0000256" key="14">
    <source>
        <dbReference type="HAMAP-Rule" id="MF_00180"/>
    </source>
</evidence>
<organism evidence="16 17">
    <name type="scientific">Sphingobium baderi LL03</name>
    <dbReference type="NCBI Taxonomy" id="1114964"/>
    <lineage>
        <taxon>Bacteria</taxon>
        <taxon>Pseudomonadati</taxon>
        <taxon>Pseudomonadota</taxon>
        <taxon>Alphaproteobacteria</taxon>
        <taxon>Sphingomonadales</taxon>
        <taxon>Sphingomonadaceae</taxon>
        <taxon>Sphingobium</taxon>
    </lineage>
</organism>
<comment type="caution">
    <text evidence="16">The sequence shown here is derived from an EMBL/GenBank/DDBJ whole genome shotgun (WGS) entry which is preliminary data.</text>
</comment>
<gene>
    <name evidence="14" type="primary">ribB</name>
    <name evidence="16" type="ORF">L485_07725</name>
</gene>
<comment type="catalytic activity">
    <reaction evidence="1 14">
        <text>D-ribulose 5-phosphate = (2S)-2-hydroxy-3-oxobutyl phosphate + formate + H(+)</text>
        <dbReference type="Rhea" id="RHEA:18457"/>
        <dbReference type="ChEBI" id="CHEBI:15378"/>
        <dbReference type="ChEBI" id="CHEBI:15740"/>
        <dbReference type="ChEBI" id="CHEBI:58121"/>
        <dbReference type="ChEBI" id="CHEBI:58830"/>
        <dbReference type="EC" id="4.1.99.12"/>
    </reaction>
</comment>
<evidence type="ECO:0000256" key="8">
    <source>
        <dbReference type="ARBA" id="ARBA00018836"/>
    </source>
</evidence>
<feature type="binding site" evidence="14">
    <location>
        <position position="215"/>
    </location>
    <ligand>
        <name>Mg(2+)</name>
        <dbReference type="ChEBI" id="CHEBI:18420"/>
        <label>2</label>
    </ligand>
</feature>
<evidence type="ECO:0000256" key="10">
    <source>
        <dbReference type="ARBA" id="ARBA00022723"/>
    </source>
</evidence>
<feature type="binding site" evidence="14">
    <location>
        <position position="100"/>
    </location>
    <ligand>
        <name>Mg(2+)</name>
        <dbReference type="ChEBI" id="CHEBI:18420"/>
        <label>1</label>
    </ligand>
</feature>
<dbReference type="GO" id="GO:0003677">
    <property type="term" value="F:DNA binding"/>
    <property type="evidence" value="ECO:0007669"/>
    <property type="project" value="InterPro"/>
</dbReference>
<proteinExistence type="inferred from homology"/>
<feature type="site" description="Essential for catalytic activity" evidence="14">
    <location>
        <position position="198"/>
    </location>
</feature>
<dbReference type="EMBL" id="ATIB01000049">
    <property type="protein sequence ID" value="EQB02392.1"/>
    <property type="molecule type" value="Genomic_DNA"/>
</dbReference>
<dbReference type="EC" id="4.1.99.12" evidence="7 14"/>
<dbReference type="GO" id="GO:0008686">
    <property type="term" value="F:3,4-dihydroxy-2-butanone-4-phosphate synthase activity"/>
    <property type="evidence" value="ECO:0007669"/>
    <property type="project" value="UniProtKB-UniRule"/>
</dbReference>
<dbReference type="UniPathway" id="UPA00275">
    <property type="reaction ID" value="UER00399"/>
</dbReference>
<dbReference type="InterPro" id="IPR017945">
    <property type="entry name" value="DHBP_synth_RibB-like_a/b_dom"/>
</dbReference>
<feature type="binding site" evidence="14">
    <location>
        <begin position="99"/>
        <end position="100"/>
    </location>
    <ligand>
        <name>D-ribulose 5-phosphate</name>
        <dbReference type="ChEBI" id="CHEBI:58121"/>
    </ligand>
</feature>
<dbReference type="Gene3D" id="3.90.870.10">
    <property type="entry name" value="DHBP synthase"/>
    <property type="match status" value="1"/>
</dbReference>
<dbReference type="InterPro" id="IPR000422">
    <property type="entry name" value="DHBP_synthase_RibB"/>
</dbReference>
<comment type="function">
    <text evidence="3 14">Catalyzes the conversion of D-ribulose 5-phosphate to formate and 3,4-dihydroxy-2-butanone 4-phosphate.</text>
</comment>
<evidence type="ECO:0000256" key="9">
    <source>
        <dbReference type="ARBA" id="ARBA00022619"/>
    </source>
</evidence>
<dbReference type="Pfam" id="PF00925">
    <property type="entry name" value="GTP_cyclohydro2"/>
    <property type="match status" value="1"/>
</dbReference>
<keyword evidence="9 14" id="KW-0686">Riboflavin biosynthesis</keyword>
<comment type="similarity">
    <text evidence="14">Belongs to the DHBP synthase family.</text>
</comment>
<protein>
    <recommendedName>
        <fullName evidence="8 14">3,4-dihydroxy-2-butanone 4-phosphate synthase</fullName>
        <shortName evidence="14">DHBP synthase</shortName>
        <ecNumber evidence="7 14">4.1.99.12</ecNumber>
    </recommendedName>
</protein>
<comment type="similarity">
    <text evidence="5">In the N-terminal section; belongs to the DHBP synthase family.</text>
</comment>
<feature type="domain" description="GTP cyclohydrolase II" evidence="15">
    <location>
        <begin position="280"/>
        <end position="434"/>
    </location>
</feature>
<dbReference type="PANTHER" id="PTHR21327">
    <property type="entry name" value="GTP CYCLOHYDROLASE II-RELATED"/>
    <property type="match status" value="1"/>
</dbReference>
<comment type="pathway">
    <text evidence="4 14">Cofactor biosynthesis; riboflavin biosynthesis; 2-hydroxy-3-oxobutyl phosphate from D-ribulose 5-phosphate: step 1/1.</text>
</comment>
<evidence type="ECO:0000259" key="15">
    <source>
        <dbReference type="Pfam" id="PF00925"/>
    </source>
</evidence>
<evidence type="ECO:0000256" key="6">
    <source>
        <dbReference type="ARBA" id="ARBA00008976"/>
    </source>
</evidence>
<sequence length="438" mass="47424">MSVPDEESLSMSAALIDTLRSLVTEGGMSRSGLARAAGLHANSLRRLGETDWNPTAETLGKLETYLQRRAGGTALASPEEIINEARNGRMFILVDDEDRENEGDLVIPAQMATPDAINFMATHGRGLICLALTKSRVDELGLDLMSRNNGTRHETAFTVSIEAREGVTTGISAADRARTISVAIDGSKSRDDIVTPGHVFPLVAKDGGVLVRTGHTEAAVDVARLAGLNPSGVICEVMKDDGSMARLDDLIPFAQKHGMKIGTIRDLIAYRRRHDHMVERRAETTFTSKWGGDWKAISFYNKATQTDQLVLQKGHIVPDQPTLVRMHQMSILDDIYGATGPRGELLSRSMEIIGEEGAGIIVALTIRGSTSEFITRFLEHHAGKTSAGMDELRDYGVGAQILAELGVHDMILLTNSNHSLVALDGYDLAVVGQHPIDL</sequence>
<dbReference type="PANTHER" id="PTHR21327:SF34">
    <property type="entry name" value="3,4-DIHYDROXY-2-BUTANONE 4-PHOSPHATE SYNTHASE"/>
    <property type="match status" value="1"/>
</dbReference>
<keyword evidence="13 14" id="KW-0456">Lyase</keyword>
<evidence type="ECO:0000256" key="2">
    <source>
        <dbReference type="ARBA" id="ARBA00001936"/>
    </source>
</evidence>
<comment type="cofactor">
    <cofactor evidence="2">
        <name>Mn(2+)</name>
        <dbReference type="ChEBI" id="CHEBI:29035"/>
    </cofactor>
</comment>
<dbReference type="Gene3D" id="3.40.50.10990">
    <property type="entry name" value="GTP cyclohydrolase II"/>
    <property type="match status" value="1"/>
</dbReference>
<comment type="cofactor">
    <cofactor evidence="14">
        <name>Mg(2+)</name>
        <dbReference type="ChEBI" id="CHEBI:18420"/>
    </cofactor>
    <cofactor evidence="14">
        <name>Mn(2+)</name>
        <dbReference type="ChEBI" id="CHEBI:29035"/>
    </cofactor>
    <text evidence="14">Binds 2 divalent metal cations per subunit. Magnesium or manganese.</text>
</comment>
<dbReference type="PIRSF" id="PIRSF001259">
    <property type="entry name" value="RibA"/>
    <property type="match status" value="1"/>
</dbReference>
<feature type="binding site" evidence="14">
    <location>
        <position position="100"/>
    </location>
    <ligand>
        <name>Mg(2+)</name>
        <dbReference type="ChEBI" id="CHEBI:18420"/>
        <label>2</label>
    </ligand>
</feature>
<dbReference type="GO" id="GO:0030145">
    <property type="term" value="F:manganese ion binding"/>
    <property type="evidence" value="ECO:0007669"/>
    <property type="project" value="UniProtKB-UniRule"/>
</dbReference>
<dbReference type="GO" id="GO:0000287">
    <property type="term" value="F:magnesium ion binding"/>
    <property type="evidence" value="ECO:0007669"/>
    <property type="project" value="UniProtKB-UniRule"/>
</dbReference>
<dbReference type="eggNOG" id="COG0108">
    <property type="taxonomic scope" value="Bacteria"/>
</dbReference>
<dbReference type="InterPro" id="IPR032677">
    <property type="entry name" value="GTP_cyclohydro_II"/>
</dbReference>
<evidence type="ECO:0000313" key="17">
    <source>
        <dbReference type="Proteomes" id="UP000015524"/>
    </source>
</evidence>
<dbReference type="InterPro" id="IPR010982">
    <property type="entry name" value="Lambda_DNA-bd_dom_sf"/>
</dbReference>
<feature type="binding site" evidence="14">
    <location>
        <begin position="212"/>
        <end position="216"/>
    </location>
    <ligand>
        <name>D-ribulose 5-phosphate</name>
        <dbReference type="ChEBI" id="CHEBI:58121"/>
    </ligand>
</feature>
<evidence type="ECO:0000256" key="12">
    <source>
        <dbReference type="ARBA" id="ARBA00023211"/>
    </source>
</evidence>
<evidence type="ECO:0000256" key="4">
    <source>
        <dbReference type="ARBA" id="ARBA00004904"/>
    </source>
</evidence>
<dbReference type="SUPFAM" id="SSF47413">
    <property type="entry name" value="lambda repressor-like DNA-binding domains"/>
    <property type="match status" value="1"/>
</dbReference>
<evidence type="ECO:0000256" key="1">
    <source>
        <dbReference type="ARBA" id="ARBA00000141"/>
    </source>
</evidence>
<dbReference type="GO" id="GO:0003935">
    <property type="term" value="F:GTP cyclohydrolase II activity"/>
    <property type="evidence" value="ECO:0007669"/>
    <property type="project" value="TreeGrafter"/>
</dbReference>
<dbReference type="NCBIfam" id="TIGR00506">
    <property type="entry name" value="ribB"/>
    <property type="match status" value="1"/>
</dbReference>
<evidence type="ECO:0000256" key="11">
    <source>
        <dbReference type="ARBA" id="ARBA00022842"/>
    </source>
</evidence>
<dbReference type="AlphaFoldDB" id="T0GNY3"/>
<feature type="site" description="Essential for catalytic activity" evidence="14">
    <location>
        <position position="236"/>
    </location>
</feature>
<keyword evidence="11 14" id="KW-0460">Magnesium</keyword>
<accession>T0GNY3</accession>
<keyword evidence="10 14" id="KW-0479">Metal-binding</keyword>
<evidence type="ECO:0000313" key="16">
    <source>
        <dbReference type="EMBL" id="EQB02392.1"/>
    </source>
</evidence>
<evidence type="ECO:0000256" key="5">
    <source>
        <dbReference type="ARBA" id="ARBA00005520"/>
    </source>
</evidence>
<dbReference type="eggNOG" id="COG0807">
    <property type="taxonomic scope" value="Bacteria"/>
</dbReference>
<dbReference type="HAMAP" id="MF_00180">
    <property type="entry name" value="RibB"/>
    <property type="match status" value="1"/>
</dbReference>
<dbReference type="Pfam" id="PF00926">
    <property type="entry name" value="DHBP_synthase"/>
    <property type="match status" value="1"/>
</dbReference>
<dbReference type="SUPFAM" id="SSF142695">
    <property type="entry name" value="RibA-like"/>
    <property type="match status" value="1"/>
</dbReference>
<feature type="binding site" evidence="14">
    <location>
        <position position="104"/>
    </location>
    <ligand>
        <name>D-ribulose 5-phosphate</name>
        <dbReference type="ChEBI" id="CHEBI:58121"/>
    </ligand>
</feature>
<dbReference type="GO" id="GO:0009231">
    <property type="term" value="P:riboflavin biosynthetic process"/>
    <property type="evidence" value="ECO:0007669"/>
    <property type="project" value="UniProtKB-UniRule"/>
</dbReference>
<dbReference type="FunFam" id="3.90.870.10:FF:000001">
    <property type="entry name" value="Riboflavin biosynthesis protein RibBA"/>
    <property type="match status" value="1"/>
</dbReference>
<evidence type="ECO:0000256" key="7">
    <source>
        <dbReference type="ARBA" id="ARBA00012153"/>
    </source>
</evidence>
<dbReference type="InterPro" id="IPR036144">
    <property type="entry name" value="RibA-like_sf"/>
</dbReference>
<reference evidence="16 17" key="1">
    <citation type="journal article" date="2013" name="Genome Announc.">
        <title>Draft Genome Sequence of a Hexachlorocyclohexane-Degrading Bacterium, Sphingobium baderi Strain LL03T.</title>
        <authorList>
            <person name="Kaur J."/>
            <person name="Verma H."/>
            <person name="Tripathi C."/>
            <person name="Khurana J.P."/>
            <person name="Lal R."/>
        </authorList>
    </citation>
    <scope>NUCLEOTIDE SEQUENCE [LARGE SCALE GENOMIC DNA]</scope>
    <source>
        <strain evidence="16 17">LL03</strain>
    </source>
</reference>
<keyword evidence="17" id="KW-1185">Reference proteome</keyword>
<keyword evidence="12 14" id="KW-0464">Manganese</keyword>
<dbReference type="GO" id="GO:0005829">
    <property type="term" value="C:cytosol"/>
    <property type="evidence" value="ECO:0007669"/>
    <property type="project" value="TreeGrafter"/>
</dbReference>
<evidence type="ECO:0000256" key="13">
    <source>
        <dbReference type="ARBA" id="ARBA00023239"/>
    </source>
</evidence>
<dbReference type="Proteomes" id="UP000015524">
    <property type="component" value="Unassembled WGS sequence"/>
</dbReference>
<comment type="subunit">
    <text evidence="14">Homodimer.</text>
</comment>
<name>T0GNY3_9SPHN</name>